<feature type="transmembrane region" description="Helical" evidence="7">
    <location>
        <begin position="107"/>
        <end position="128"/>
    </location>
</feature>
<dbReference type="PANTHER" id="PTHR31815:SF1">
    <property type="entry name" value="TRANSMEMBRANE PROTEIN 200C"/>
    <property type="match status" value="1"/>
</dbReference>
<evidence type="ECO:0000256" key="2">
    <source>
        <dbReference type="ARBA" id="ARBA00005308"/>
    </source>
</evidence>
<feature type="compositionally biased region" description="Low complexity" evidence="6">
    <location>
        <begin position="515"/>
        <end position="533"/>
    </location>
</feature>
<evidence type="ECO:0000313" key="9">
    <source>
        <dbReference type="Proteomes" id="UP000092460"/>
    </source>
</evidence>
<feature type="region of interest" description="Disordered" evidence="6">
    <location>
        <begin position="509"/>
        <end position="540"/>
    </location>
</feature>
<keyword evidence="4 7" id="KW-1133">Transmembrane helix</keyword>
<name>A0A1B0B6L5_9MUSC</name>
<evidence type="ECO:0000256" key="4">
    <source>
        <dbReference type="ARBA" id="ARBA00022989"/>
    </source>
</evidence>
<dbReference type="GO" id="GO:0016020">
    <property type="term" value="C:membrane"/>
    <property type="evidence" value="ECO:0007669"/>
    <property type="project" value="UniProtKB-SubCell"/>
</dbReference>
<keyword evidence="5 7" id="KW-0472">Membrane</keyword>
<dbReference type="EnsemblMetazoa" id="GPPI020553-RA">
    <property type="protein sequence ID" value="GPPI020553-PA"/>
    <property type="gene ID" value="GPPI020553"/>
</dbReference>
<evidence type="ECO:0008006" key="10">
    <source>
        <dbReference type="Google" id="ProtNLM"/>
    </source>
</evidence>
<dbReference type="STRING" id="67801.A0A1B0B6L5"/>
<evidence type="ECO:0000256" key="5">
    <source>
        <dbReference type="ARBA" id="ARBA00023136"/>
    </source>
</evidence>
<comment type="similarity">
    <text evidence="2">Belongs to the TMEM200 family.</text>
</comment>
<comment type="subcellular location">
    <subcellularLocation>
        <location evidence="1">Membrane</location>
        <topology evidence="1">Multi-pass membrane protein</topology>
    </subcellularLocation>
</comment>
<sequence length="702" mass="78381">MPSRRMGGGGSGGTTRRKHSLGNLRRAHPASGATWNVQVVRGKMSSKCLWHACRALVLGLTLLLLGAGMATIGYYADYLSMGSELRGNATVRVKNDLKGFHLNNFSYVGPIVMGFGGFIVVASCVMTFEARDSAAKVVPARLRAVGNSKTTVRSNQSSAASQRRAAGIQLQASRWDQHFGVFRSSPATEIPQPTPAPLDREALTAELIKFSKSLSASARFSPQLRRLTLTGSVPNLSTHANHPLAYSTNISHLLSPKHKSLLLMEHKRFRHSHHRHHHHHHQHHNHHYNNNHQNRPKSNNNNNNNNNSGRQIKNRGTRISNSLIQRTTRESTGSVACTLLQPPSNKLYWHAASFDESARSDKQLARMVERTKRSDTAKRHVLSRQKPIEQEEDKSSVSPLTNRRNSIMSDSSYSGRWTARCTSIASRASSIDSRRIQVDLHSPEVMPKSILRSPKRYSSGPSNNSSVEREFRSQLSVCSEPPATIRQLSGQSSLEPCLPEEAIETIDEKTQVNLSDSSKSPVSPSTPENTEPSPIKPDSKHCNRFAAIKKPRPDSLPLTGSATILNCTKSKHEFSDKVLQRSNSTRTFYRPKPQISPRHNDSIFYIRSLEQRDTYDWYDSEQVINERRCTLLKADSETALTERKQSSFSIPERINENSHHTSVDIEDVTPTTTTTTIVTKNETVLQIEIDVRNSTVEVSKNT</sequence>
<evidence type="ECO:0000256" key="6">
    <source>
        <dbReference type="SAM" id="MobiDB-lite"/>
    </source>
</evidence>
<feature type="compositionally biased region" description="Basic and acidic residues" evidence="6">
    <location>
        <begin position="369"/>
        <end position="378"/>
    </location>
</feature>
<feature type="compositionally biased region" description="Polar residues" evidence="6">
    <location>
        <begin position="396"/>
        <end position="411"/>
    </location>
</feature>
<protein>
    <recommendedName>
        <fullName evidence="10">Transmembrane protein 200A</fullName>
    </recommendedName>
</protein>
<evidence type="ECO:0000256" key="7">
    <source>
        <dbReference type="SAM" id="Phobius"/>
    </source>
</evidence>
<accession>A0A1B0B6L5</accession>
<feature type="compositionally biased region" description="Basic residues" evidence="6">
    <location>
        <begin position="270"/>
        <end position="289"/>
    </location>
</feature>
<feature type="region of interest" description="Disordered" evidence="6">
    <location>
        <begin position="445"/>
        <end position="475"/>
    </location>
</feature>
<dbReference type="VEuPathDB" id="VectorBase:GPPI020553"/>
<proteinExistence type="inferred from homology"/>
<dbReference type="InterPro" id="IPR018787">
    <property type="entry name" value="DUF2371_TMEM200"/>
</dbReference>
<evidence type="ECO:0000256" key="3">
    <source>
        <dbReference type="ARBA" id="ARBA00022692"/>
    </source>
</evidence>
<reference evidence="9" key="1">
    <citation type="submission" date="2015-01" db="EMBL/GenBank/DDBJ databases">
        <authorList>
            <person name="Aksoy S."/>
            <person name="Warren W."/>
            <person name="Wilson R.K."/>
        </authorList>
    </citation>
    <scope>NUCLEOTIDE SEQUENCE [LARGE SCALE GENOMIC DNA]</scope>
    <source>
        <strain evidence="9">IAEA</strain>
    </source>
</reference>
<dbReference type="EMBL" id="JXJN01009153">
    <property type="status" value="NOT_ANNOTATED_CDS"/>
    <property type="molecule type" value="Genomic_DNA"/>
</dbReference>
<dbReference type="AlphaFoldDB" id="A0A1B0B6L5"/>
<keyword evidence="3 7" id="KW-0812">Transmembrane</keyword>
<feature type="region of interest" description="Disordered" evidence="6">
    <location>
        <begin position="1"/>
        <end position="23"/>
    </location>
</feature>
<feature type="region of interest" description="Disordered" evidence="6">
    <location>
        <begin position="270"/>
        <end position="318"/>
    </location>
</feature>
<dbReference type="PANTHER" id="PTHR31815">
    <property type="entry name" value="AGAP005329-PA"/>
    <property type="match status" value="1"/>
</dbReference>
<dbReference type="Proteomes" id="UP000092460">
    <property type="component" value="Unassembled WGS sequence"/>
</dbReference>
<feature type="compositionally biased region" description="Low complexity" evidence="6">
    <location>
        <begin position="290"/>
        <end position="307"/>
    </location>
</feature>
<organism evidence="8 9">
    <name type="scientific">Glossina palpalis gambiensis</name>
    <dbReference type="NCBI Taxonomy" id="67801"/>
    <lineage>
        <taxon>Eukaryota</taxon>
        <taxon>Metazoa</taxon>
        <taxon>Ecdysozoa</taxon>
        <taxon>Arthropoda</taxon>
        <taxon>Hexapoda</taxon>
        <taxon>Insecta</taxon>
        <taxon>Pterygota</taxon>
        <taxon>Neoptera</taxon>
        <taxon>Endopterygota</taxon>
        <taxon>Diptera</taxon>
        <taxon>Brachycera</taxon>
        <taxon>Muscomorpha</taxon>
        <taxon>Hippoboscoidea</taxon>
        <taxon>Glossinidae</taxon>
        <taxon>Glossina</taxon>
    </lineage>
</organism>
<feature type="transmembrane region" description="Helical" evidence="7">
    <location>
        <begin position="53"/>
        <end position="76"/>
    </location>
</feature>
<dbReference type="Pfam" id="PF10177">
    <property type="entry name" value="DUF2371"/>
    <property type="match status" value="1"/>
</dbReference>
<evidence type="ECO:0000256" key="1">
    <source>
        <dbReference type="ARBA" id="ARBA00004141"/>
    </source>
</evidence>
<feature type="compositionally biased region" description="Gly residues" evidence="6">
    <location>
        <begin position="1"/>
        <end position="13"/>
    </location>
</feature>
<keyword evidence="9" id="KW-1185">Reference proteome</keyword>
<reference evidence="8" key="2">
    <citation type="submission" date="2020-05" db="UniProtKB">
        <authorList>
            <consortium name="EnsemblMetazoa"/>
        </authorList>
    </citation>
    <scope>IDENTIFICATION</scope>
    <source>
        <strain evidence="8">IAEA</strain>
    </source>
</reference>
<feature type="compositionally biased region" description="Basic and acidic residues" evidence="6">
    <location>
        <begin position="386"/>
        <end position="395"/>
    </location>
</feature>
<dbReference type="EMBL" id="JXJN01009152">
    <property type="status" value="NOT_ANNOTATED_CDS"/>
    <property type="molecule type" value="Genomic_DNA"/>
</dbReference>
<evidence type="ECO:0000313" key="8">
    <source>
        <dbReference type="EnsemblMetazoa" id="GPPI020553-PA"/>
    </source>
</evidence>
<feature type="region of interest" description="Disordered" evidence="6">
    <location>
        <begin position="369"/>
        <end position="411"/>
    </location>
</feature>